<protein>
    <submittedName>
        <fullName evidence="1">Uncharacterized protein</fullName>
    </submittedName>
</protein>
<comment type="caution">
    <text evidence="1">The sequence shown here is derived from an EMBL/GenBank/DDBJ whole genome shotgun (WGS) entry which is preliminary data.</text>
</comment>
<dbReference type="EMBL" id="JAANER010000006">
    <property type="protein sequence ID" value="KAG9188458.1"/>
    <property type="molecule type" value="Genomic_DNA"/>
</dbReference>
<gene>
    <name evidence="1" type="ORF">G6011_02381</name>
</gene>
<proteinExistence type="predicted"/>
<name>A0AAD4I781_9PLEO</name>
<organism evidence="1 2">
    <name type="scientific">Alternaria panax</name>
    <dbReference type="NCBI Taxonomy" id="48097"/>
    <lineage>
        <taxon>Eukaryota</taxon>
        <taxon>Fungi</taxon>
        <taxon>Dikarya</taxon>
        <taxon>Ascomycota</taxon>
        <taxon>Pezizomycotina</taxon>
        <taxon>Dothideomycetes</taxon>
        <taxon>Pleosporomycetidae</taxon>
        <taxon>Pleosporales</taxon>
        <taxon>Pleosporineae</taxon>
        <taxon>Pleosporaceae</taxon>
        <taxon>Alternaria</taxon>
        <taxon>Alternaria sect. Panax</taxon>
    </lineage>
</organism>
<reference evidence="1" key="1">
    <citation type="submission" date="2021-07" db="EMBL/GenBank/DDBJ databases">
        <title>Genome Resource of American Ginseng Black Spot Pathogen Alternaria panax.</title>
        <authorList>
            <person name="Qiu C."/>
            <person name="Wang W."/>
            <person name="Liu Z."/>
        </authorList>
    </citation>
    <scope>NUCLEOTIDE SEQUENCE</scope>
    <source>
        <strain evidence="1">BNCC115425</strain>
    </source>
</reference>
<evidence type="ECO:0000313" key="2">
    <source>
        <dbReference type="Proteomes" id="UP001199106"/>
    </source>
</evidence>
<accession>A0AAD4I781</accession>
<dbReference type="Proteomes" id="UP001199106">
    <property type="component" value="Unassembled WGS sequence"/>
</dbReference>
<evidence type="ECO:0000313" key="1">
    <source>
        <dbReference type="EMBL" id="KAG9188458.1"/>
    </source>
</evidence>
<keyword evidence="2" id="KW-1185">Reference proteome</keyword>
<sequence length="208" mass="23413">MTIAVDLDEYHAFITNIPKDTFAKVTQEVKTLVLNGAYCPPGSLSVSKQASRLSVTRGVFLRLRSLTIDHSHFVDFSNYKIVALLPPLSDIPRLQNLTVKHASLSEETILSFLRHYGQHAQRMAIVLPIHEEIEDALQVIGGLHLENPVIEHSMDEQFRVHYIERGGNEELMNLEGFPQGLVQQAAEVVTLSPPSFKVALEDYWRGWG</sequence>
<dbReference type="AlphaFoldDB" id="A0AAD4I781"/>